<dbReference type="RefSeq" id="WP_270023653.1">
    <property type="nucleotide sequence ID" value="NZ_JAPDDP010000004.1"/>
</dbReference>
<keyword evidence="4" id="KW-1185">Reference proteome</keyword>
<feature type="compositionally biased region" description="Polar residues" evidence="1">
    <location>
        <begin position="25"/>
        <end position="41"/>
    </location>
</feature>
<keyword evidence="2" id="KW-0472">Membrane</keyword>
<dbReference type="Proteomes" id="UP001147653">
    <property type="component" value="Unassembled WGS sequence"/>
</dbReference>
<dbReference type="EMBL" id="JAPDDP010000004">
    <property type="protein sequence ID" value="MDA0179380.1"/>
    <property type="molecule type" value="Genomic_DNA"/>
</dbReference>
<evidence type="ECO:0000313" key="4">
    <source>
        <dbReference type="Proteomes" id="UP001147653"/>
    </source>
</evidence>
<comment type="caution">
    <text evidence="3">The sequence shown here is derived from an EMBL/GenBank/DDBJ whole genome shotgun (WGS) entry which is preliminary data.</text>
</comment>
<reference evidence="3" key="1">
    <citation type="submission" date="2022-10" db="EMBL/GenBank/DDBJ databases">
        <title>The WGS of Solirubrobacter phytolaccae KCTC 29190.</title>
        <authorList>
            <person name="Jiang Z."/>
        </authorList>
    </citation>
    <scope>NUCLEOTIDE SEQUENCE</scope>
    <source>
        <strain evidence="3">KCTC 29190</strain>
    </source>
</reference>
<gene>
    <name evidence="3" type="ORF">OJ997_03655</name>
</gene>
<accession>A0A9X3N3V7</accession>
<keyword evidence="2" id="KW-1133">Transmembrane helix</keyword>
<feature type="region of interest" description="Disordered" evidence="1">
    <location>
        <begin position="17"/>
        <end position="43"/>
    </location>
</feature>
<evidence type="ECO:0000313" key="3">
    <source>
        <dbReference type="EMBL" id="MDA0179380.1"/>
    </source>
</evidence>
<evidence type="ECO:0000256" key="1">
    <source>
        <dbReference type="SAM" id="MobiDB-lite"/>
    </source>
</evidence>
<sequence>MATGAMHQTFHTLSERLRNARSDNDPNNPSSQAETGANKPNSAHRRIRLMGSSWFDTDNATEGDRGQRRFSHDQSVTNGVVVFVCALVLALAIFAVAASIAFGQTYPTSAPPMISRHASWSPSLQTSGPAARSLGALTEFGPDGPTTLLAETYATLLLAVAGARSG</sequence>
<feature type="transmembrane region" description="Helical" evidence="2">
    <location>
        <begin position="75"/>
        <end position="102"/>
    </location>
</feature>
<proteinExistence type="predicted"/>
<protein>
    <submittedName>
        <fullName evidence="3">Uncharacterized protein</fullName>
    </submittedName>
</protein>
<dbReference type="AlphaFoldDB" id="A0A9X3N3V7"/>
<keyword evidence="2" id="KW-0812">Transmembrane</keyword>
<organism evidence="3 4">
    <name type="scientific">Solirubrobacter phytolaccae</name>
    <dbReference type="NCBI Taxonomy" id="1404360"/>
    <lineage>
        <taxon>Bacteria</taxon>
        <taxon>Bacillati</taxon>
        <taxon>Actinomycetota</taxon>
        <taxon>Thermoleophilia</taxon>
        <taxon>Solirubrobacterales</taxon>
        <taxon>Solirubrobacteraceae</taxon>
        <taxon>Solirubrobacter</taxon>
    </lineage>
</organism>
<evidence type="ECO:0000256" key="2">
    <source>
        <dbReference type="SAM" id="Phobius"/>
    </source>
</evidence>
<name>A0A9X3N3V7_9ACTN</name>